<evidence type="ECO:0000313" key="2">
    <source>
        <dbReference type="Proteomes" id="UP001229421"/>
    </source>
</evidence>
<dbReference type="InterPro" id="IPR006912">
    <property type="entry name" value="Harbinger_derived_prot"/>
</dbReference>
<evidence type="ECO:0008006" key="3">
    <source>
        <dbReference type="Google" id="ProtNLM"/>
    </source>
</evidence>
<reference evidence="1" key="1">
    <citation type="journal article" date="2023" name="bioRxiv">
        <title>Improved chromosome-level genome assembly for marigold (Tagetes erecta).</title>
        <authorList>
            <person name="Jiang F."/>
            <person name="Yuan L."/>
            <person name="Wang S."/>
            <person name="Wang H."/>
            <person name="Xu D."/>
            <person name="Wang A."/>
            <person name="Fan W."/>
        </authorList>
    </citation>
    <scope>NUCLEOTIDE SEQUENCE</scope>
    <source>
        <strain evidence="1">WSJ</strain>
        <tissue evidence="1">Leaf</tissue>
    </source>
</reference>
<sequence>MSARVSRESLEYFCDSIIYLYRTEFLRRATSHDIALLYQAHEEKHHLPGMFGSIDCTHFVWRSCPTSLFKKVQESARKDVERGFGILKSKWGILKRPLRAMSIDKIRKLVYTCMILHNMILKDDGNAISPVYIRDPPVQPVEDDDALEELHDSEIHHRLRYDITEHLATLDLDYLDTTEDEDEDEDED</sequence>
<protein>
    <recommendedName>
        <fullName evidence="3">DDE Tnp4 domain-containing protein</fullName>
    </recommendedName>
</protein>
<comment type="caution">
    <text evidence="1">The sequence shown here is derived from an EMBL/GenBank/DDBJ whole genome shotgun (WGS) entry which is preliminary data.</text>
</comment>
<gene>
    <name evidence="1" type="ORF">QVD17_38852</name>
</gene>
<accession>A0AAD8NGK4</accession>
<name>A0AAD8NGK4_TARER</name>
<dbReference type="PANTHER" id="PTHR47150">
    <property type="entry name" value="OS12G0169200 PROTEIN"/>
    <property type="match status" value="1"/>
</dbReference>
<dbReference type="Pfam" id="PF04827">
    <property type="entry name" value="Plant_tran"/>
    <property type="match status" value="1"/>
</dbReference>
<dbReference type="PANTHER" id="PTHR47150:SF5">
    <property type="entry name" value="OS07G0546750 PROTEIN"/>
    <property type="match status" value="1"/>
</dbReference>
<dbReference type="AlphaFoldDB" id="A0AAD8NGK4"/>
<proteinExistence type="predicted"/>
<dbReference type="EMBL" id="JAUHHV010000011">
    <property type="protein sequence ID" value="KAK1407238.1"/>
    <property type="molecule type" value="Genomic_DNA"/>
</dbReference>
<organism evidence="1 2">
    <name type="scientific">Tagetes erecta</name>
    <name type="common">African marigold</name>
    <dbReference type="NCBI Taxonomy" id="13708"/>
    <lineage>
        <taxon>Eukaryota</taxon>
        <taxon>Viridiplantae</taxon>
        <taxon>Streptophyta</taxon>
        <taxon>Embryophyta</taxon>
        <taxon>Tracheophyta</taxon>
        <taxon>Spermatophyta</taxon>
        <taxon>Magnoliopsida</taxon>
        <taxon>eudicotyledons</taxon>
        <taxon>Gunneridae</taxon>
        <taxon>Pentapetalae</taxon>
        <taxon>asterids</taxon>
        <taxon>campanulids</taxon>
        <taxon>Asterales</taxon>
        <taxon>Asteraceae</taxon>
        <taxon>Asteroideae</taxon>
        <taxon>Heliantheae alliance</taxon>
        <taxon>Tageteae</taxon>
        <taxon>Tagetes</taxon>
    </lineage>
</organism>
<evidence type="ECO:0000313" key="1">
    <source>
        <dbReference type="EMBL" id="KAK1407238.1"/>
    </source>
</evidence>
<keyword evidence="2" id="KW-1185">Reference proteome</keyword>
<dbReference type="Proteomes" id="UP001229421">
    <property type="component" value="Unassembled WGS sequence"/>
</dbReference>